<dbReference type="Pfam" id="PF00561">
    <property type="entry name" value="Abhydrolase_1"/>
    <property type="match status" value="1"/>
</dbReference>
<evidence type="ECO:0000256" key="1">
    <source>
        <dbReference type="SAM" id="MobiDB-lite"/>
    </source>
</evidence>
<feature type="domain" description="AB hydrolase-1" evidence="2">
    <location>
        <begin position="26"/>
        <end position="243"/>
    </location>
</feature>
<evidence type="ECO:0000313" key="3">
    <source>
        <dbReference type="EMBL" id="QQZ49339.1"/>
    </source>
</evidence>
<proteinExistence type="predicted"/>
<reference evidence="3" key="1">
    <citation type="submission" date="2021-01" db="EMBL/GenBank/DDBJ databases">
        <title>Genome sequence of Phenylobacterium sp. 20VBR1 isolated from a valley glaceir, Ny-Alesund, Svalbard.</title>
        <authorList>
            <person name="Thomas F.A."/>
            <person name="Krishnan K.P."/>
            <person name="Sinha R.K."/>
        </authorList>
    </citation>
    <scope>NUCLEOTIDE SEQUENCE</scope>
    <source>
        <strain evidence="3">20VBR1</strain>
    </source>
</reference>
<evidence type="ECO:0000259" key="2">
    <source>
        <dbReference type="Pfam" id="PF00561"/>
    </source>
</evidence>
<protein>
    <submittedName>
        <fullName evidence="3">Alpha/beta hydrolase</fullName>
    </submittedName>
</protein>
<gene>
    <name evidence="3" type="ORF">JKL49_20120</name>
</gene>
<dbReference type="PRINTS" id="PR00111">
    <property type="entry name" value="ABHYDROLASE"/>
</dbReference>
<dbReference type="AlphaFoldDB" id="A0A974S7L4"/>
<sequence>MSVWSSGRVEVSGGHLAYHRTGGEGPALVLSHGLTDNGLCWQRLADALAPNFDIIMLDARGHGDSSRMPAGDHDPAQDIDEAIEGLGLARPIVMGHSVGARATASYANAHPDRVAKVILEDPPFLPRIDAAAAERRAGKFRQQVEGFAAMSETDLIAMGRAQSPLWHEDDFPAWAAAKLQVDPNAMPFYAAPWQDSLSQITAPTLLIHGDSAQGGLVTPEIADEAKALNPHIVTVLVGGAGHNTRRENFPTICQRFRRFSACRPKAARSPAVRIARDVTSANVIPVLFQVETLAFVRQGRCGVWGRGHEGGRSQARRDRRRRRTDRGGVFQACAGLRGLSDEGPGPGPLRGRSGP</sequence>
<dbReference type="PANTHER" id="PTHR43194">
    <property type="entry name" value="HYDROLASE ALPHA/BETA FOLD FAMILY"/>
    <property type="match status" value="1"/>
</dbReference>
<dbReference type="GO" id="GO:0016787">
    <property type="term" value="F:hydrolase activity"/>
    <property type="evidence" value="ECO:0007669"/>
    <property type="project" value="UniProtKB-KW"/>
</dbReference>
<dbReference type="InterPro" id="IPR050228">
    <property type="entry name" value="Carboxylesterase_BioH"/>
</dbReference>
<keyword evidence="3" id="KW-0378">Hydrolase</keyword>
<accession>A0A974S7L4</accession>
<organism evidence="3">
    <name type="scientific">Phenylobacterium glaciei</name>
    <dbReference type="NCBI Taxonomy" id="2803784"/>
    <lineage>
        <taxon>Bacteria</taxon>
        <taxon>Pseudomonadati</taxon>
        <taxon>Pseudomonadota</taxon>
        <taxon>Alphaproteobacteria</taxon>
        <taxon>Caulobacterales</taxon>
        <taxon>Caulobacteraceae</taxon>
        <taxon>Phenylobacterium</taxon>
    </lineage>
</organism>
<dbReference type="EMBL" id="CP068570">
    <property type="protein sequence ID" value="QQZ49339.1"/>
    <property type="molecule type" value="Genomic_DNA"/>
</dbReference>
<feature type="region of interest" description="Disordered" evidence="1">
    <location>
        <begin position="306"/>
        <end position="355"/>
    </location>
</feature>
<dbReference type="InterPro" id="IPR000073">
    <property type="entry name" value="AB_hydrolase_1"/>
</dbReference>
<dbReference type="InterPro" id="IPR029058">
    <property type="entry name" value="AB_hydrolase_fold"/>
</dbReference>
<dbReference type="PANTHER" id="PTHR43194:SF2">
    <property type="entry name" value="PEROXISOMAL MEMBRANE PROTEIN LPX1"/>
    <property type="match status" value="1"/>
</dbReference>
<name>A0A974S7L4_9CAUL</name>
<dbReference type="Gene3D" id="3.40.50.1820">
    <property type="entry name" value="alpha/beta hydrolase"/>
    <property type="match status" value="1"/>
</dbReference>
<dbReference type="SUPFAM" id="SSF53474">
    <property type="entry name" value="alpha/beta-Hydrolases"/>
    <property type="match status" value="1"/>
</dbReference>